<dbReference type="InterPro" id="IPR017927">
    <property type="entry name" value="FAD-bd_FR_type"/>
</dbReference>
<protein>
    <submittedName>
        <fullName evidence="11">Ferredoxin-NADP reductase</fullName>
    </submittedName>
</protein>
<dbReference type="InterPro" id="IPR008333">
    <property type="entry name" value="Cbr1-like_FAD-bd_dom"/>
</dbReference>
<dbReference type="Proteomes" id="UP000317422">
    <property type="component" value="Unassembled WGS sequence"/>
</dbReference>
<name>A0A543NL65_9ACTN</name>
<accession>A0A543NL65</accession>
<keyword evidence="7" id="KW-0411">Iron-sulfur</keyword>
<feature type="domain" description="FAD-binding FR-type" evidence="10">
    <location>
        <begin position="55"/>
        <end position="155"/>
    </location>
</feature>
<evidence type="ECO:0000259" key="9">
    <source>
        <dbReference type="PROSITE" id="PS51085"/>
    </source>
</evidence>
<dbReference type="PRINTS" id="PR00409">
    <property type="entry name" value="PHDIOXRDTASE"/>
</dbReference>
<dbReference type="SUPFAM" id="SSF54292">
    <property type="entry name" value="2Fe-2S ferredoxin-like"/>
    <property type="match status" value="1"/>
</dbReference>
<reference evidence="11 12" key="1">
    <citation type="submission" date="2019-06" db="EMBL/GenBank/DDBJ databases">
        <title>Sequencing the genomes of 1000 actinobacteria strains.</title>
        <authorList>
            <person name="Klenk H.-P."/>
        </authorList>
    </citation>
    <scope>NUCLEOTIDE SEQUENCE [LARGE SCALE GENOMIC DNA]</scope>
    <source>
        <strain evidence="11 12">DSM 45015</strain>
    </source>
</reference>
<evidence type="ECO:0000256" key="1">
    <source>
        <dbReference type="ARBA" id="ARBA00001974"/>
    </source>
</evidence>
<evidence type="ECO:0000256" key="2">
    <source>
        <dbReference type="ARBA" id="ARBA00022630"/>
    </source>
</evidence>
<dbReference type="OrthoDB" id="502624at2"/>
<dbReference type="GO" id="GO:0051537">
    <property type="term" value="F:2 iron, 2 sulfur cluster binding"/>
    <property type="evidence" value="ECO:0007669"/>
    <property type="project" value="UniProtKB-KW"/>
</dbReference>
<dbReference type="InterPro" id="IPR036010">
    <property type="entry name" value="2Fe-2S_ferredoxin-like_sf"/>
</dbReference>
<feature type="domain" description="2Fe-2S ferredoxin-type" evidence="9">
    <location>
        <begin position="279"/>
        <end position="363"/>
    </location>
</feature>
<dbReference type="InterPro" id="IPR050415">
    <property type="entry name" value="MRET"/>
</dbReference>
<evidence type="ECO:0000256" key="7">
    <source>
        <dbReference type="ARBA" id="ARBA00023014"/>
    </source>
</evidence>
<dbReference type="GO" id="GO:0046872">
    <property type="term" value="F:metal ion binding"/>
    <property type="evidence" value="ECO:0007669"/>
    <property type="project" value="UniProtKB-KW"/>
</dbReference>
<dbReference type="PROSITE" id="PS51085">
    <property type="entry name" value="2FE2S_FER_2"/>
    <property type="match status" value="1"/>
</dbReference>
<dbReference type="CDD" id="cd06185">
    <property type="entry name" value="PDR_like"/>
    <property type="match status" value="1"/>
</dbReference>
<gene>
    <name evidence="11" type="ORF">FHX37_2530</name>
</gene>
<dbReference type="GO" id="GO:0016491">
    <property type="term" value="F:oxidoreductase activity"/>
    <property type="evidence" value="ECO:0007669"/>
    <property type="project" value="UniProtKB-KW"/>
</dbReference>
<evidence type="ECO:0000256" key="5">
    <source>
        <dbReference type="ARBA" id="ARBA00023002"/>
    </source>
</evidence>
<dbReference type="Gene3D" id="3.10.20.30">
    <property type="match status" value="1"/>
</dbReference>
<keyword evidence="6" id="KW-0408">Iron</keyword>
<dbReference type="AlphaFoldDB" id="A0A543NL65"/>
<dbReference type="Gene3D" id="2.40.30.10">
    <property type="entry name" value="Translation factors"/>
    <property type="match status" value="1"/>
</dbReference>
<dbReference type="EMBL" id="VFQC01000001">
    <property type="protein sequence ID" value="TQN32559.1"/>
    <property type="molecule type" value="Genomic_DNA"/>
</dbReference>
<evidence type="ECO:0000256" key="4">
    <source>
        <dbReference type="ARBA" id="ARBA00022723"/>
    </source>
</evidence>
<evidence type="ECO:0000313" key="12">
    <source>
        <dbReference type="Proteomes" id="UP000317422"/>
    </source>
</evidence>
<dbReference type="PANTHER" id="PTHR47354:SF1">
    <property type="entry name" value="CARNITINE MONOOXYGENASE REDUCTASE SUBUNIT"/>
    <property type="match status" value="1"/>
</dbReference>
<evidence type="ECO:0000256" key="8">
    <source>
        <dbReference type="SAM" id="MobiDB-lite"/>
    </source>
</evidence>
<dbReference type="CDD" id="cd00207">
    <property type="entry name" value="fer2"/>
    <property type="match status" value="1"/>
</dbReference>
<comment type="caution">
    <text evidence="11">The sequence shown here is derived from an EMBL/GenBank/DDBJ whole genome shotgun (WGS) entry which is preliminary data.</text>
</comment>
<evidence type="ECO:0000313" key="11">
    <source>
        <dbReference type="EMBL" id="TQN32559.1"/>
    </source>
</evidence>
<dbReference type="InterPro" id="IPR039261">
    <property type="entry name" value="FNR_nucleotide-bd"/>
</dbReference>
<dbReference type="RefSeq" id="WP_141924034.1">
    <property type="nucleotide sequence ID" value="NZ_VFQC01000001.1"/>
</dbReference>
<keyword evidence="2" id="KW-0285">Flavoprotein</keyword>
<evidence type="ECO:0000256" key="6">
    <source>
        <dbReference type="ARBA" id="ARBA00023004"/>
    </source>
</evidence>
<dbReference type="SUPFAM" id="SSF52343">
    <property type="entry name" value="Ferredoxin reductase-like, C-terminal NADP-linked domain"/>
    <property type="match status" value="1"/>
</dbReference>
<keyword evidence="4" id="KW-0479">Metal-binding</keyword>
<dbReference type="Pfam" id="PF00111">
    <property type="entry name" value="Fer2"/>
    <property type="match status" value="1"/>
</dbReference>
<dbReference type="PROSITE" id="PS51384">
    <property type="entry name" value="FAD_FR"/>
    <property type="match status" value="1"/>
</dbReference>
<dbReference type="Pfam" id="PF00970">
    <property type="entry name" value="FAD_binding_6"/>
    <property type="match status" value="1"/>
</dbReference>
<dbReference type="PANTHER" id="PTHR47354">
    <property type="entry name" value="NADH OXIDOREDUCTASE HCR"/>
    <property type="match status" value="1"/>
</dbReference>
<dbReference type="InterPro" id="IPR012675">
    <property type="entry name" value="Beta-grasp_dom_sf"/>
</dbReference>
<dbReference type="Gene3D" id="3.40.50.80">
    <property type="entry name" value="Nucleotide-binding domain of ferredoxin-NADP reductase (FNR) module"/>
    <property type="match status" value="1"/>
</dbReference>
<dbReference type="InterPro" id="IPR017938">
    <property type="entry name" value="Riboflavin_synthase-like_b-brl"/>
</dbReference>
<sequence>MKHSETYYADPPFPRDLGGRRRPDRFWTALNRITPAVERLTRLIGPPRSTPPATTLDRRVVVTRVEHPAREVAALHLTAADGRPLPPWDPGCHVDVVLPSGTMRQYSLTGDPADTGSYRIAVRRLPGGRGSGEVHELPPGRELTVRGPRNAFPFARLPSYVFLAGGIGITPILPMVHAAERAGADYRLVYTGRFRATMPFLDELPAPRGGGSIEVRTDDTHGVGDPAALLGTPPEGTAVYCCGPPPLLEGVRAALEERPGVGFHWERFSAPPVRDGVPFEVELARTGRVLQVPADRTVLETIQRVLPDVAYSCRQGFCNTCRVPLLAGEVEHRGSPTGGGPVSEGTVAICVSRSRGGRLVLDL</sequence>
<feature type="region of interest" description="Disordered" evidence="8">
    <location>
        <begin position="1"/>
        <end position="21"/>
    </location>
</feature>
<comment type="cofactor">
    <cofactor evidence="1">
        <name>FAD</name>
        <dbReference type="ChEBI" id="CHEBI:57692"/>
    </cofactor>
</comment>
<proteinExistence type="predicted"/>
<organism evidence="11 12">
    <name type="scientific">Haloactinospora alba</name>
    <dbReference type="NCBI Taxonomy" id="405555"/>
    <lineage>
        <taxon>Bacteria</taxon>
        <taxon>Bacillati</taxon>
        <taxon>Actinomycetota</taxon>
        <taxon>Actinomycetes</taxon>
        <taxon>Streptosporangiales</taxon>
        <taxon>Nocardiopsidaceae</taxon>
        <taxon>Haloactinospora</taxon>
    </lineage>
</organism>
<dbReference type="InterPro" id="IPR001041">
    <property type="entry name" value="2Fe-2S_ferredoxin-type"/>
</dbReference>
<evidence type="ECO:0000256" key="3">
    <source>
        <dbReference type="ARBA" id="ARBA00022714"/>
    </source>
</evidence>
<keyword evidence="12" id="KW-1185">Reference proteome</keyword>
<evidence type="ECO:0000259" key="10">
    <source>
        <dbReference type="PROSITE" id="PS51384"/>
    </source>
</evidence>
<keyword evidence="5" id="KW-0560">Oxidoreductase</keyword>
<dbReference type="SUPFAM" id="SSF63380">
    <property type="entry name" value="Riboflavin synthase domain-like"/>
    <property type="match status" value="1"/>
</dbReference>
<keyword evidence="3" id="KW-0001">2Fe-2S</keyword>